<evidence type="ECO:0000256" key="6">
    <source>
        <dbReference type="ARBA" id="ARBA00022833"/>
    </source>
</evidence>
<sequence>MCREVDLQQAVLAKNDATAHSLRAVLTARGTTVVNLLSSPGSGKTELLEGELGRARERGVPVAALTADLATENDAVRLARSGAPVKQVLTDGLCHLEAGMLGRHIDDWLPDGTRILFVENVGNLVCPASYDLGETLRVVLASVTEGEDKPLKYPTAFGLAQLVVVTKTDLAQAVGFDEAAFRAHVQQVNPGVDVVLTAARRGDGVGTLLDRALAAGEGVPVHTPVMARQHPSHQHPHTHSNQDHRTHGGQHTHSHTHTGVHTHTHPDVGTHDHPHTGPHAHAHPDEPLVVTTAPASAAQHRP</sequence>
<evidence type="ECO:0000256" key="5">
    <source>
        <dbReference type="ARBA" id="ARBA00022801"/>
    </source>
</evidence>
<dbReference type="InterPro" id="IPR003495">
    <property type="entry name" value="CobW/HypB/UreG_nucleotide-bd"/>
</dbReference>
<keyword evidence="6" id="KW-0862">Zinc</keyword>
<accession>A0ABV5RPE1</accession>
<protein>
    <submittedName>
        <fullName evidence="10">Hydrogenase nickel incorporation protein HypB</fullName>
    </submittedName>
</protein>
<dbReference type="InterPro" id="IPR027417">
    <property type="entry name" value="P-loop_NTPase"/>
</dbReference>
<keyword evidence="7" id="KW-0342">GTP-binding</keyword>
<evidence type="ECO:0000259" key="9">
    <source>
        <dbReference type="Pfam" id="PF02492"/>
    </source>
</evidence>
<evidence type="ECO:0000256" key="2">
    <source>
        <dbReference type="ARBA" id="ARBA00022596"/>
    </source>
</evidence>
<feature type="compositionally biased region" description="Basic residues" evidence="8">
    <location>
        <begin position="247"/>
        <end position="263"/>
    </location>
</feature>
<evidence type="ECO:0000256" key="3">
    <source>
        <dbReference type="ARBA" id="ARBA00022723"/>
    </source>
</evidence>
<proteinExistence type="inferred from homology"/>
<evidence type="ECO:0000256" key="4">
    <source>
        <dbReference type="ARBA" id="ARBA00022741"/>
    </source>
</evidence>
<keyword evidence="5" id="KW-0378">Hydrolase</keyword>
<reference evidence="10 11" key="1">
    <citation type="submission" date="2024-09" db="EMBL/GenBank/DDBJ databases">
        <authorList>
            <person name="Sun Q."/>
            <person name="Mori K."/>
        </authorList>
    </citation>
    <scope>NUCLEOTIDE SEQUENCE [LARGE SCALE GENOMIC DNA]</scope>
    <source>
        <strain evidence="10 11">JCM 3331</strain>
    </source>
</reference>
<keyword evidence="2" id="KW-0533">Nickel</keyword>
<name>A0ABV5RPE1_9ACTN</name>
<feature type="domain" description="CobW/HypB/UreG nucleotide-binding" evidence="9">
    <location>
        <begin position="33"/>
        <end position="195"/>
    </location>
</feature>
<dbReference type="NCBIfam" id="TIGR00073">
    <property type="entry name" value="hypB"/>
    <property type="match status" value="1"/>
</dbReference>
<evidence type="ECO:0000313" key="11">
    <source>
        <dbReference type="Proteomes" id="UP001589710"/>
    </source>
</evidence>
<gene>
    <name evidence="10" type="primary">hypB</name>
    <name evidence="10" type="ORF">ACFFTL_47860</name>
</gene>
<keyword evidence="4" id="KW-0547">Nucleotide-binding</keyword>
<feature type="region of interest" description="Disordered" evidence="8">
    <location>
        <begin position="228"/>
        <end position="286"/>
    </location>
</feature>
<dbReference type="Pfam" id="PF02492">
    <property type="entry name" value="cobW"/>
    <property type="match status" value="1"/>
</dbReference>
<dbReference type="PANTHER" id="PTHR30134:SF2">
    <property type="entry name" value="HYDROGENASE MATURATION FACTOR HYPB"/>
    <property type="match status" value="1"/>
</dbReference>
<comment type="caution">
    <text evidence="10">The sequence shown here is derived from an EMBL/GenBank/DDBJ whole genome shotgun (WGS) entry which is preliminary data.</text>
</comment>
<dbReference type="SUPFAM" id="SSF52540">
    <property type="entry name" value="P-loop containing nucleoside triphosphate hydrolases"/>
    <property type="match status" value="1"/>
</dbReference>
<keyword evidence="3" id="KW-0479">Metal-binding</keyword>
<organism evidence="10 11">
    <name type="scientific">Streptomyces yanii</name>
    <dbReference type="NCBI Taxonomy" id="78510"/>
    <lineage>
        <taxon>Bacteria</taxon>
        <taxon>Bacillati</taxon>
        <taxon>Actinomycetota</taxon>
        <taxon>Actinomycetes</taxon>
        <taxon>Kitasatosporales</taxon>
        <taxon>Streptomycetaceae</taxon>
        <taxon>Streptomyces</taxon>
    </lineage>
</organism>
<dbReference type="EMBL" id="JBHMCG010000237">
    <property type="protein sequence ID" value="MFB9579763.1"/>
    <property type="molecule type" value="Genomic_DNA"/>
</dbReference>
<dbReference type="InterPro" id="IPR004392">
    <property type="entry name" value="Hyd_mat_HypB"/>
</dbReference>
<evidence type="ECO:0000256" key="1">
    <source>
        <dbReference type="ARBA" id="ARBA00006211"/>
    </source>
</evidence>
<evidence type="ECO:0000256" key="7">
    <source>
        <dbReference type="ARBA" id="ARBA00023134"/>
    </source>
</evidence>
<evidence type="ECO:0000313" key="10">
    <source>
        <dbReference type="EMBL" id="MFB9579763.1"/>
    </source>
</evidence>
<dbReference type="Proteomes" id="UP001589710">
    <property type="component" value="Unassembled WGS sequence"/>
</dbReference>
<keyword evidence="11" id="KW-1185">Reference proteome</keyword>
<dbReference type="RefSeq" id="WP_345515716.1">
    <property type="nucleotide sequence ID" value="NZ_BAAAXD010000033.1"/>
</dbReference>
<dbReference type="PANTHER" id="PTHR30134">
    <property type="entry name" value="HYDROGENASE PROTEIN ASSEMBLY PROTEIN, NICKEL CHAPERONE"/>
    <property type="match status" value="1"/>
</dbReference>
<comment type="similarity">
    <text evidence="1">Belongs to the SIMIBI class G3E GTPase family. HypB/HupM subfamily.</text>
</comment>
<dbReference type="Gene3D" id="3.40.50.300">
    <property type="entry name" value="P-loop containing nucleotide triphosphate hydrolases"/>
    <property type="match status" value="1"/>
</dbReference>
<feature type="compositionally biased region" description="Basic and acidic residues" evidence="8">
    <location>
        <begin position="264"/>
        <end position="275"/>
    </location>
</feature>
<evidence type="ECO:0000256" key="8">
    <source>
        <dbReference type="SAM" id="MobiDB-lite"/>
    </source>
</evidence>